<comment type="caution">
    <text evidence="4">The sequence shown here is derived from an EMBL/GenBank/DDBJ whole genome shotgun (WGS) entry which is preliminary data.</text>
</comment>
<dbReference type="SUPFAM" id="SSF53927">
    <property type="entry name" value="Cytidine deaminase-like"/>
    <property type="match status" value="1"/>
</dbReference>
<dbReference type="Proteomes" id="UP000660024">
    <property type="component" value="Unassembled WGS sequence"/>
</dbReference>
<dbReference type="RefSeq" id="WP_200585427.1">
    <property type="nucleotide sequence ID" value="NZ_JAEHFY010000008.1"/>
</dbReference>
<organism evidence="4 5">
    <name type="scientific">Pedobacter segetis</name>
    <dbReference type="NCBI Taxonomy" id="2793069"/>
    <lineage>
        <taxon>Bacteria</taxon>
        <taxon>Pseudomonadati</taxon>
        <taxon>Bacteroidota</taxon>
        <taxon>Sphingobacteriia</taxon>
        <taxon>Sphingobacteriales</taxon>
        <taxon>Sphingobacteriaceae</taxon>
        <taxon>Pedobacter</taxon>
    </lineage>
</organism>
<dbReference type="CDD" id="cd01285">
    <property type="entry name" value="nucleoside_deaminase"/>
    <property type="match status" value="1"/>
</dbReference>
<reference evidence="4 5" key="1">
    <citation type="submission" date="2020-12" db="EMBL/GenBank/DDBJ databases">
        <title>Bacterial novel species Pedobacter sp. SD-b isolated from soil.</title>
        <authorList>
            <person name="Jung H.-Y."/>
        </authorList>
    </citation>
    <scope>NUCLEOTIDE SEQUENCE [LARGE SCALE GENOMIC DNA]</scope>
    <source>
        <strain evidence="4 5">SD-b</strain>
    </source>
</reference>
<accession>A0ABS1BIE5</accession>
<dbReference type="EMBL" id="JAEHFY010000008">
    <property type="protein sequence ID" value="MBK0382645.1"/>
    <property type="molecule type" value="Genomic_DNA"/>
</dbReference>
<evidence type="ECO:0000259" key="3">
    <source>
        <dbReference type="PROSITE" id="PS51747"/>
    </source>
</evidence>
<dbReference type="Pfam" id="PF00383">
    <property type="entry name" value="dCMP_cyt_deam_1"/>
    <property type="match status" value="1"/>
</dbReference>
<keyword evidence="1" id="KW-0479">Metal-binding</keyword>
<keyword evidence="5" id="KW-1185">Reference proteome</keyword>
<gene>
    <name evidence="4" type="ORF">I5M32_06690</name>
</gene>
<dbReference type="Gene3D" id="3.40.140.10">
    <property type="entry name" value="Cytidine Deaminase, domain 2"/>
    <property type="match status" value="1"/>
</dbReference>
<evidence type="ECO:0000256" key="1">
    <source>
        <dbReference type="ARBA" id="ARBA00022723"/>
    </source>
</evidence>
<dbReference type="PROSITE" id="PS51747">
    <property type="entry name" value="CYT_DCMP_DEAMINASES_2"/>
    <property type="match status" value="1"/>
</dbReference>
<keyword evidence="2" id="KW-0862">Zinc</keyword>
<dbReference type="PANTHER" id="PTHR11079">
    <property type="entry name" value="CYTOSINE DEAMINASE FAMILY MEMBER"/>
    <property type="match status" value="1"/>
</dbReference>
<dbReference type="InterPro" id="IPR016193">
    <property type="entry name" value="Cytidine_deaminase-like"/>
</dbReference>
<evidence type="ECO:0000256" key="2">
    <source>
        <dbReference type="ARBA" id="ARBA00022833"/>
    </source>
</evidence>
<dbReference type="PROSITE" id="PS00903">
    <property type="entry name" value="CYT_DCMP_DEAMINASES_1"/>
    <property type="match status" value="1"/>
</dbReference>
<sequence length="157" mass="17586">MEKHQEFMRLAIALSHENVEKSLGGPFGAVITKNGEIIAKSANTVTTTNDPTAHAEVAAIRLACKKLNTFNLEGCIIYTSCEPCPMCLGAIYWARLDKMYYANTKRDAAKVGFDDAFIYDELDLKPQDRKLKSEQILASEAIEAFNLWEKCVNKVDY</sequence>
<dbReference type="InterPro" id="IPR016192">
    <property type="entry name" value="APOBEC/CMP_deaminase_Zn-bd"/>
</dbReference>
<name>A0ABS1BIE5_9SPHI</name>
<dbReference type="PANTHER" id="PTHR11079:SF161">
    <property type="entry name" value="CMP_DCMP-TYPE DEAMINASE DOMAIN-CONTAINING PROTEIN"/>
    <property type="match status" value="1"/>
</dbReference>
<dbReference type="InterPro" id="IPR002125">
    <property type="entry name" value="CMP_dCMP_dom"/>
</dbReference>
<protein>
    <submittedName>
        <fullName evidence="4">Nucleoside deaminase</fullName>
    </submittedName>
</protein>
<proteinExistence type="predicted"/>
<evidence type="ECO:0000313" key="5">
    <source>
        <dbReference type="Proteomes" id="UP000660024"/>
    </source>
</evidence>
<evidence type="ECO:0000313" key="4">
    <source>
        <dbReference type="EMBL" id="MBK0382645.1"/>
    </source>
</evidence>
<feature type="domain" description="CMP/dCMP-type deaminase" evidence="3">
    <location>
        <begin position="2"/>
        <end position="120"/>
    </location>
</feature>